<dbReference type="Gene3D" id="1.10.1740.10">
    <property type="match status" value="1"/>
</dbReference>
<organism evidence="8 9">
    <name type="scientific">Paenibacillus silagei</name>
    <dbReference type="NCBI Taxonomy" id="1670801"/>
    <lineage>
        <taxon>Bacteria</taxon>
        <taxon>Bacillati</taxon>
        <taxon>Bacillota</taxon>
        <taxon>Bacilli</taxon>
        <taxon>Bacillales</taxon>
        <taxon>Paenibacillaceae</taxon>
        <taxon>Paenibacillus</taxon>
    </lineage>
</organism>
<evidence type="ECO:0000256" key="2">
    <source>
        <dbReference type="ARBA" id="ARBA00023015"/>
    </source>
</evidence>
<dbReference type="EMBL" id="JAGGLV010000002">
    <property type="protein sequence ID" value="MBP2110952.1"/>
    <property type="molecule type" value="Genomic_DNA"/>
</dbReference>
<dbReference type="Proteomes" id="UP000773462">
    <property type="component" value="Unassembled WGS sequence"/>
</dbReference>
<dbReference type="InterPro" id="IPR014973">
    <property type="entry name" value="DUF1835"/>
</dbReference>
<dbReference type="CDD" id="cd06171">
    <property type="entry name" value="Sigma70_r4"/>
    <property type="match status" value="1"/>
</dbReference>
<reference evidence="8 9" key="1">
    <citation type="submission" date="2021-03" db="EMBL/GenBank/DDBJ databases">
        <title>Genomic Encyclopedia of Type Strains, Phase IV (KMG-IV): sequencing the most valuable type-strain genomes for metagenomic binning, comparative biology and taxonomic classification.</title>
        <authorList>
            <person name="Goeker M."/>
        </authorList>
    </citation>
    <scope>NUCLEOTIDE SEQUENCE [LARGE SCALE GENOMIC DNA]</scope>
    <source>
        <strain evidence="8 9">DSM 101953</strain>
    </source>
</reference>
<evidence type="ECO:0000313" key="8">
    <source>
        <dbReference type="EMBL" id="MBP2110952.1"/>
    </source>
</evidence>
<evidence type="ECO:0000256" key="1">
    <source>
        <dbReference type="ARBA" id="ARBA00010641"/>
    </source>
</evidence>
<dbReference type="Gene3D" id="1.10.10.10">
    <property type="entry name" value="Winged helix-like DNA-binding domain superfamily/Winged helix DNA-binding domain"/>
    <property type="match status" value="1"/>
</dbReference>
<keyword evidence="9" id="KW-1185">Reference proteome</keyword>
<evidence type="ECO:0000256" key="3">
    <source>
        <dbReference type="ARBA" id="ARBA00023082"/>
    </source>
</evidence>
<evidence type="ECO:0000259" key="7">
    <source>
        <dbReference type="Pfam" id="PF08874"/>
    </source>
</evidence>
<dbReference type="PANTHER" id="PTHR43133">
    <property type="entry name" value="RNA POLYMERASE ECF-TYPE SIGMA FACTO"/>
    <property type="match status" value="1"/>
</dbReference>
<dbReference type="Pfam" id="PF08874">
    <property type="entry name" value="DUF1835"/>
    <property type="match status" value="1"/>
</dbReference>
<gene>
    <name evidence="8" type="ORF">J2Z70_001092</name>
</gene>
<dbReference type="InterPro" id="IPR007627">
    <property type="entry name" value="RNA_pol_sigma70_r2"/>
</dbReference>
<dbReference type="InterPro" id="IPR013249">
    <property type="entry name" value="RNA_pol_sigma70_r4_t2"/>
</dbReference>
<keyword evidence="3" id="KW-0731">Sigma factor</keyword>
<dbReference type="SUPFAM" id="SSF88659">
    <property type="entry name" value="Sigma3 and sigma4 domains of RNA polymerase sigma factors"/>
    <property type="match status" value="1"/>
</dbReference>
<keyword evidence="2" id="KW-0805">Transcription regulation</keyword>
<comment type="similarity">
    <text evidence="1">Belongs to the sigma-70 factor family. ECF subfamily.</text>
</comment>
<dbReference type="InterPro" id="IPR039425">
    <property type="entry name" value="RNA_pol_sigma-70-like"/>
</dbReference>
<accession>A0ABS4NNK9</accession>
<protein>
    <submittedName>
        <fullName evidence="8">RNA polymerase sigma factor (Sigma-70 family)</fullName>
    </submittedName>
</protein>
<feature type="domain" description="DUF1835" evidence="7">
    <location>
        <begin position="191"/>
        <end position="296"/>
    </location>
</feature>
<name>A0ABS4NNK9_9BACL</name>
<dbReference type="PANTHER" id="PTHR43133:SF51">
    <property type="entry name" value="RNA POLYMERASE SIGMA FACTOR"/>
    <property type="match status" value="1"/>
</dbReference>
<sequence length="531" mass="59579">MLHWIEKAQKGDAEAFRELSGHVRGMAYVVAYDMLGDVQLAEDAVQEALLEAYMNLASLQEPAAFPGWFKTIVVRQCHRLLRRKRQALLPLEAAVHVAGSSPGVAEIAEHREWTQVLHRSVSELSTKLRVPLQLFYFYGYSLQEISVYLDLSVATLKKRLYDGRRKLKGALPVADLAAAFHLLHEGGQRMLHIVNGDTVGDKLKQGIVQGEVLVWREIYSAGPIFIDPAAEQNQQLRAEVLQATMGIPAAEYVAGCAEQEQRISGFRKYDEVVLWFEHDLFDQSMLAYLLHWFNGQKLVNTKLSLLCIGEFPGIELFHGLGQLTEAQLSTLPGTWRTIGRKELQLGSLLWEAYAASDPRKLADLLAAKREELEGGALAFAYDAFMAHLSRLPSVENGLGIVEQTTLQAVANGMDTPLKLFRQVTDELHRLGMGDTEYWKILRTLTAGTKPLLELDGVAELTDYRELPEFLNRSVTLTAWGEQVLAGAADRLQLQSIDEWYGGLHLEGHDAPWRWDRAAERPVQYPPSARME</sequence>
<proteinExistence type="inferred from homology"/>
<dbReference type="SUPFAM" id="SSF88946">
    <property type="entry name" value="Sigma2 domain of RNA polymerase sigma factors"/>
    <property type="match status" value="1"/>
</dbReference>
<dbReference type="InterPro" id="IPR036388">
    <property type="entry name" value="WH-like_DNA-bd_sf"/>
</dbReference>
<dbReference type="Pfam" id="PF08281">
    <property type="entry name" value="Sigma70_r4_2"/>
    <property type="match status" value="1"/>
</dbReference>
<dbReference type="NCBIfam" id="TIGR02937">
    <property type="entry name" value="sigma70-ECF"/>
    <property type="match status" value="1"/>
</dbReference>
<evidence type="ECO:0000313" key="9">
    <source>
        <dbReference type="Proteomes" id="UP000773462"/>
    </source>
</evidence>
<feature type="domain" description="RNA polymerase sigma factor 70 region 4 type 2" evidence="6">
    <location>
        <begin position="116"/>
        <end position="167"/>
    </location>
</feature>
<keyword evidence="4" id="KW-0804">Transcription</keyword>
<feature type="domain" description="RNA polymerase sigma-70 region 2" evidence="5">
    <location>
        <begin position="24"/>
        <end position="85"/>
    </location>
</feature>
<evidence type="ECO:0000259" key="5">
    <source>
        <dbReference type="Pfam" id="PF04542"/>
    </source>
</evidence>
<dbReference type="RefSeq" id="WP_209870134.1">
    <property type="nucleotide sequence ID" value="NZ_JAGGLV010000002.1"/>
</dbReference>
<dbReference type="InterPro" id="IPR013324">
    <property type="entry name" value="RNA_pol_sigma_r3/r4-like"/>
</dbReference>
<dbReference type="InterPro" id="IPR014284">
    <property type="entry name" value="RNA_pol_sigma-70_dom"/>
</dbReference>
<evidence type="ECO:0000256" key="4">
    <source>
        <dbReference type="ARBA" id="ARBA00023163"/>
    </source>
</evidence>
<dbReference type="Pfam" id="PF04542">
    <property type="entry name" value="Sigma70_r2"/>
    <property type="match status" value="1"/>
</dbReference>
<comment type="caution">
    <text evidence="8">The sequence shown here is derived from an EMBL/GenBank/DDBJ whole genome shotgun (WGS) entry which is preliminary data.</text>
</comment>
<evidence type="ECO:0000259" key="6">
    <source>
        <dbReference type="Pfam" id="PF08281"/>
    </source>
</evidence>
<dbReference type="InterPro" id="IPR013325">
    <property type="entry name" value="RNA_pol_sigma_r2"/>
</dbReference>